<dbReference type="eggNOG" id="ENOG5031MZK">
    <property type="taxonomic scope" value="Bacteria"/>
</dbReference>
<dbReference type="HOGENOM" id="CLU_1029768_0_0_6"/>
<keyword evidence="1" id="KW-0175">Coiled coil</keyword>
<dbReference type="EMBL" id="CM001475">
    <property type="protein sequence ID" value="EIC30663.1"/>
    <property type="molecule type" value="Genomic_DNA"/>
</dbReference>
<proteinExistence type="predicted"/>
<dbReference type="RefSeq" id="WP_005373397.1">
    <property type="nucleotide sequence ID" value="NZ_CM001475.1"/>
</dbReference>
<evidence type="ECO:0000313" key="2">
    <source>
        <dbReference type="EMBL" id="EIC30663.1"/>
    </source>
</evidence>
<keyword evidence="3" id="KW-1185">Reference proteome</keyword>
<reference evidence="2 3" key="1">
    <citation type="journal article" date="2013" name="Genome Announc.">
        <title>Genome Sequence of the Obligate Gammaproteobacterial Methanotroph Methylomicrobium album Strain BG8.</title>
        <authorList>
            <person name="Kits K.D."/>
            <person name="Kalyuzhnaya M.G."/>
            <person name="Klotz M.G."/>
            <person name="Jetten M.S."/>
            <person name="Op den Camp H.J."/>
            <person name="Vuilleumier S."/>
            <person name="Bringel F."/>
            <person name="Dispirito A.A."/>
            <person name="Murrell J.C."/>
            <person name="Bruce D."/>
            <person name="Cheng J.F."/>
            <person name="Copeland A."/>
            <person name="Goodwin L."/>
            <person name="Hauser L."/>
            <person name="Lajus A."/>
            <person name="Land M.L."/>
            <person name="Lapidus A."/>
            <person name="Lucas S."/>
            <person name="Medigue C."/>
            <person name="Pitluck S."/>
            <person name="Woyke T."/>
            <person name="Zeytun A."/>
            <person name="Stein L.Y."/>
        </authorList>
    </citation>
    <scope>NUCLEOTIDE SEQUENCE [LARGE SCALE GENOMIC DNA]</scope>
    <source>
        <strain evidence="2 3">BG8</strain>
    </source>
</reference>
<dbReference type="AlphaFoldDB" id="H8GMD9"/>
<protein>
    <submittedName>
        <fullName evidence="2">Uncharacterized protein</fullName>
    </submittedName>
</protein>
<dbReference type="Proteomes" id="UP000005090">
    <property type="component" value="Chromosome"/>
</dbReference>
<evidence type="ECO:0000256" key="1">
    <source>
        <dbReference type="SAM" id="Coils"/>
    </source>
</evidence>
<sequence>MESNSDTVQSDLLIKLNRLEDQVSTLTMQLELNKETIAFLKTTLAERDTYIGDLETKLAAAQKELEKSTLDKIYELRYQIKNGIDERMVRPVLGEIRRNIGLLQGFVDHSREVIKQKQRLLRENTQATVSLIQRSPDKAMHYFEQAILEPTRFAMHHISQQTAIRYAAVIQQLQEEVLKPGARNYDRLAHFAKELPSDISVLFQMRVVDPLRSFINAIPRATEDLGGASKTRIKQLIGYNRKLIRKFIGFLSNEIKKSPFWDGKNRAASA</sequence>
<dbReference type="STRING" id="686340.Metal_2983"/>
<organism evidence="2 3">
    <name type="scientific">Methylomicrobium album BG8</name>
    <dbReference type="NCBI Taxonomy" id="686340"/>
    <lineage>
        <taxon>Bacteria</taxon>
        <taxon>Pseudomonadati</taxon>
        <taxon>Pseudomonadota</taxon>
        <taxon>Gammaproteobacteria</taxon>
        <taxon>Methylococcales</taxon>
        <taxon>Methylococcaceae</taxon>
        <taxon>Methylomicrobium</taxon>
    </lineage>
</organism>
<gene>
    <name evidence="2" type="ORF">Metal_2983</name>
</gene>
<evidence type="ECO:0000313" key="3">
    <source>
        <dbReference type="Proteomes" id="UP000005090"/>
    </source>
</evidence>
<feature type="coiled-coil region" evidence="1">
    <location>
        <begin position="16"/>
        <end position="71"/>
    </location>
</feature>
<accession>H8GMD9</accession>
<name>H8GMD9_METAL</name>